<dbReference type="STRING" id="453591.Igni_1311"/>
<reference evidence="1 2" key="1">
    <citation type="journal article" date="2008" name="Genome Biol.">
        <title>A genomic analysis of the archaeal system Ignicoccus hospitalis-Nanoarchaeum equitans.</title>
        <authorList>
            <person name="Podar M."/>
            <person name="Anderson I."/>
            <person name="Makarova K.S."/>
            <person name="Elkins J.G."/>
            <person name="Ivanova N."/>
            <person name="Wall M.A."/>
            <person name="Lykidis A."/>
            <person name="Mavromatis K."/>
            <person name="Sun H."/>
            <person name="Hudson M.E."/>
            <person name="Chen W."/>
            <person name="Deciu C."/>
            <person name="Hutchison D."/>
            <person name="Eads J.R."/>
            <person name="Anderson A."/>
            <person name="Fernandes F."/>
            <person name="Szeto E."/>
            <person name="Lapidus A."/>
            <person name="Kyrpides N.C."/>
            <person name="Saier M.H.Jr."/>
            <person name="Richardson P.M."/>
            <person name="Rachel R."/>
            <person name="Huber H."/>
            <person name="Eisen J.A."/>
            <person name="Koonin E.V."/>
            <person name="Keller M."/>
            <person name="Stetter K.O."/>
        </authorList>
    </citation>
    <scope>NUCLEOTIDE SEQUENCE [LARGE SCALE GENOMIC DNA]</scope>
    <source>
        <strain evidence="2">KIN4/I / DSM 18386 / JCM 14125</strain>
    </source>
</reference>
<protein>
    <submittedName>
        <fullName evidence="1">Uncharacterized protein</fullName>
    </submittedName>
</protein>
<dbReference type="AlphaFoldDB" id="A8AC35"/>
<accession>A8AC35</accession>
<dbReference type="eggNOG" id="arCOG08213">
    <property type="taxonomic scope" value="Archaea"/>
</dbReference>
<evidence type="ECO:0000313" key="2">
    <source>
        <dbReference type="Proteomes" id="UP000000262"/>
    </source>
</evidence>
<proteinExistence type="predicted"/>
<evidence type="ECO:0000313" key="1">
    <source>
        <dbReference type="EMBL" id="ABU82487.1"/>
    </source>
</evidence>
<dbReference type="GeneID" id="5563174"/>
<dbReference type="EMBL" id="CP000816">
    <property type="protein sequence ID" value="ABU82487.1"/>
    <property type="molecule type" value="Genomic_DNA"/>
</dbReference>
<dbReference type="Proteomes" id="UP000000262">
    <property type="component" value="Chromosome"/>
</dbReference>
<sequence>MSRVNRLSTDKVTEEIMKHEVEILRESENVCLSPALVNGIVAAYQIAITKALGAGANALSQMLLQELGELLSEYVEQVVGGVDFTKPEEAISKVFAELKLADEVKVKREGDEWHVEIKGSVFKPTYEILRERGVKFFTLSPEALIVASIIRKYLRIKGNGNERVSVKAEVPEGDTLVFKVKEVKALR</sequence>
<dbReference type="OrthoDB" id="65245at2157"/>
<name>A8AC35_IGNH4</name>
<keyword evidence="2" id="KW-1185">Reference proteome</keyword>
<dbReference type="HOGENOM" id="CLU_1444656_0_0_2"/>
<gene>
    <name evidence="1" type="ordered locus">Igni_1311</name>
</gene>
<dbReference type="KEGG" id="iho:Igni_1311"/>
<dbReference type="RefSeq" id="WP_012123451.1">
    <property type="nucleotide sequence ID" value="NC_009776.1"/>
</dbReference>
<organism evidence="1 2">
    <name type="scientific">Ignicoccus hospitalis (strain KIN4/I / DSM 18386 / JCM 14125)</name>
    <dbReference type="NCBI Taxonomy" id="453591"/>
    <lineage>
        <taxon>Archaea</taxon>
        <taxon>Thermoproteota</taxon>
        <taxon>Thermoprotei</taxon>
        <taxon>Desulfurococcales</taxon>
        <taxon>Desulfurococcaceae</taxon>
        <taxon>Ignicoccus</taxon>
    </lineage>
</organism>